<proteinExistence type="predicted"/>
<keyword evidence="1" id="KW-1133">Transmembrane helix</keyword>
<reference evidence="2 3" key="1">
    <citation type="submission" date="2014-04" db="EMBL/GenBank/DDBJ databases">
        <title>Evolutionary Origins and Diversification of the Mycorrhizal Mutualists.</title>
        <authorList>
            <consortium name="DOE Joint Genome Institute"/>
            <consortium name="Mycorrhizal Genomics Consortium"/>
            <person name="Kohler A."/>
            <person name="Kuo A."/>
            <person name="Nagy L.G."/>
            <person name="Floudas D."/>
            <person name="Copeland A."/>
            <person name="Barry K.W."/>
            <person name="Cichocki N."/>
            <person name="Veneault-Fourrey C."/>
            <person name="LaButti K."/>
            <person name="Lindquist E.A."/>
            <person name="Lipzen A."/>
            <person name="Lundell T."/>
            <person name="Morin E."/>
            <person name="Murat C."/>
            <person name="Riley R."/>
            <person name="Ohm R."/>
            <person name="Sun H."/>
            <person name="Tunlid A."/>
            <person name="Henrissat B."/>
            <person name="Grigoriev I.V."/>
            <person name="Hibbett D.S."/>
            <person name="Martin F."/>
        </authorList>
    </citation>
    <scope>NUCLEOTIDE SEQUENCE [LARGE SCALE GENOMIC DNA]</scope>
    <source>
        <strain evidence="2 3">FD-317 M1</strain>
    </source>
</reference>
<sequence length="89" mass="10026">MNTNVHLSSPMSPSAPNQNRITSVRNNVYISRGPHLAIHLLVQSPYQSVSKKRQGMRFVLSRRKILVLMPFLTATFTSQGMLQNLLAHP</sequence>
<gene>
    <name evidence="2" type="ORF">GYMLUDRAFT_418296</name>
</gene>
<accession>A0A0D0BZQ2</accession>
<protein>
    <submittedName>
        <fullName evidence="2">Uncharacterized protein</fullName>
    </submittedName>
</protein>
<dbReference type="EMBL" id="KN834882">
    <property type="protein sequence ID" value="KIK50847.1"/>
    <property type="molecule type" value="Genomic_DNA"/>
</dbReference>
<keyword evidence="1" id="KW-0812">Transmembrane</keyword>
<dbReference type="Proteomes" id="UP000053593">
    <property type="component" value="Unassembled WGS sequence"/>
</dbReference>
<feature type="transmembrane region" description="Helical" evidence="1">
    <location>
        <begin position="65"/>
        <end position="86"/>
    </location>
</feature>
<dbReference type="HOGENOM" id="CLU_2454947_0_0_1"/>
<keyword evidence="3" id="KW-1185">Reference proteome</keyword>
<evidence type="ECO:0000313" key="2">
    <source>
        <dbReference type="EMBL" id="KIK50847.1"/>
    </source>
</evidence>
<organism evidence="2 3">
    <name type="scientific">Collybiopsis luxurians FD-317 M1</name>
    <dbReference type="NCBI Taxonomy" id="944289"/>
    <lineage>
        <taxon>Eukaryota</taxon>
        <taxon>Fungi</taxon>
        <taxon>Dikarya</taxon>
        <taxon>Basidiomycota</taxon>
        <taxon>Agaricomycotina</taxon>
        <taxon>Agaricomycetes</taxon>
        <taxon>Agaricomycetidae</taxon>
        <taxon>Agaricales</taxon>
        <taxon>Marasmiineae</taxon>
        <taxon>Omphalotaceae</taxon>
        <taxon>Collybiopsis</taxon>
        <taxon>Collybiopsis luxurians</taxon>
    </lineage>
</organism>
<dbReference type="AlphaFoldDB" id="A0A0D0BZQ2"/>
<evidence type="ECO:0000313" key="3">
    <source>
        <dbReference type="Proteomes" id="UP000053593"/>
    </source>
</evidence>
<keyword evidence="1" id="KW-0472">Membrane</keyword>
<evidence type="ECO:0000256" key="1">
    <source>
        <dbReference type="SAM" id="Phobius"/>
    </source>
</evidence>
<name>A0A0D0BZQ2_9AGAR</name>